<dbReference type="AlphaFoldDB" id="A0A318J1W2"/>
<dbReference type="InterPro" id="IPR016181">
    <property type="entry name" value="Acyl_CoA_acyltransferase"/>
</dbReference>
<dbReference type="OrthoDB" id="9801656at2"/>
<dbReference type="GO" id="GO:0016747">
    <property type="term" value="F:acyltransferase activity, transferring groups other than amino-acyl groups"/>
    <property type="evidence" value="ECO:0007669"/>
    <property type="project" value="InterPro"/>
</dbReference>
<keyword evidence="3" id="KW-1185">Reference proteome</keyword>
<feature type="domain" description="N-acetyltransferase" evidence="1">
    <location>
        <begin position="15"/>
        <end position="177"/>
    </location>
</feature>
<dbReference type="PROSITE" id="PS51186">
    <property type="entry name" value="GNAT"/>
    <property type="match status" value="1"/>
</dbReference>
<dbReference type="Proteomes" id="UP000247792">
    <property type="component" value="Unassembled WGS sequence"/>
</dbReference>
<dbReference type="PANTHER" id="PTHR43792">
    <property type="entry name" value="GNAT FAMILY, PUTATIVE (AFU_ORTHOLOGUE AFUA_3G00765)-RELATED-RELATED"/>
    <property type="match status" value="1"/>
</dbReference>
<sequence length="184" mass="20472">MIAYSSLSPLKTERLLLRKLERSDIDAAAIIHGDPATNIHNPSGPRSREATQLLLDDWAGAWDRQPVGYWTVCTIDEPHQVLGFGGIMHKQIGDFSGLNMYFRFAAHTWGKGYATEMARAALHAAFVALAEDAVYGLVRPANLPSRRTLEKIGMQLYSKVDDVPGEAASLIYRITRAEYLDQQN</sequence>
<organism evidence="2 3">
    <name type="scientific">Undibacterium pigrum</name>
    <dbReference type="NCBI Taxonomy" id="401470"/>
    <lineage>
        <taxon>Bacteria</taxon>
        <taxon>Pseudomonadati</taxon>
        <taxon>Pseudomonadota</taxon>
        <taxon>Betaproteobacteria</taxon>
        <taxon>Burkholderiales</taxon>
        <taxon>Oxalobacteraceae</taxon>
        <taxon>Undibacterium</taxon>
    </lineage>
</organism>
<evidence type="ECO:0000313" key="3">
    <source>
        <dbReference type="Proteomes" id="UP000247792"/>
    </source>
</evidence>
<dbReference type="Pfam" id="PF13302">
    <property type="entry name" value="Acetyltransf_3"/>
    <property type="match status" value="1"/>
</dbReference>
<keyword evidence="2" id="KW-0808">Transferase</keyword>
<dbReference type="RefSeq" id="WP_110257007.1">
    <property type="nucleotide sequence ID" value="NZ_QJKB01000008.1"/>
</dbReference>
<dbReference type="Gene3D" id="3.40.630.30">
    <property type="match status" value="1"/>
</dbReference>
<reference evidence="2 3" key="1">
    <citation type="submission" date="2018-05" db="EMBL/GenBank/DDBJ databases">
        <title>Genomic Encyclopedia of Type Strains, Phase IV (KMG-IV): sequencing the most valuable type-strain genomes for metagenomic binning, comparative biology and taxonomic classification.</title>
        <authorList>
            <person name="Goeker M."/>
        </authorList>
    </citation>
    <scope>NUCLEOTIDE SEQUENCE [LARGE SCALE GENOMIC DNA]</scope>
    <source>
        <strain evidence="2 3">DSM 19792</strain>
    </source>
</reference>
<comment type="caution">
    <text evidence="2">The sequence shown here is derived from an EMBL/GenBank/DDBJ whole genome shotgun (WGS) entry which is preliminary data.</text>
</comment>
<evidence type="ECO:0000259" key="1">
    <source>
        <dbReference type="PROSITE" id="PS51186"/>
    </source>
</evidence>
<dbReference type="EMBL" id="QJKB01000008">
    <property type="protein sequence ID" value="PXX40267.1"/>
    <property type="molecule type" value="Genomic_DNA"/>
</dbReference>
<dbReference type="InterPro" id="IPR000182">
    <property type="entry name" value="GNAT_dom"/>
</dbReference>
<evidence type="ECO:0000313" key="2">
    <source>
        <dbReference type="EMBL" id="PXX40267.1"/>
    </source>
</evidence>
<accession>A0A318J1W2</accession>
<protein>
    <submittedName>
        <fullName evidence="2">RimJ/RimL family protein N-acetyltransferase</fullName>
    </submittedName>
</protein>
<dbReference type="SUPFAM" id="SSF55729">
    <property type="entry name" value="Acyl-CoA N-acyltransferases (Nat)"/>
    <property type="match status" value="1"/>
</dbReference>
<dbReference type="PANTHER" id="PTHR43792:SF1">
    <property type="entry name" value="N-ACETYLTRANSFERASE DOMAIN-CONTAINING PROTEIN"/>
    <property type="match status" value="1"/>
</dbReference>
<gene>
    <name evidence="2" type="ORF">DFR42_108101</name>
</gene>
<dbReference type="InterPro" id="IPR051531">
    <property type="entry name" value="N-acetyltransferase"/>
</dbReference>
<name>A0A318J1W2_9BURK</name>
<proteinExistence type="predicted"/>